<reference evidence="1" key="1">
    <citation type="journal article" date="2018" name="Genome Biol. Evol.">
        <title>Genomics and development of Lentinus tigrinus, a white-rot wood-decaying mushroom with dimorphic fruiting bodies.</title>
        <authorList>
            <person name="Wu B."/>
            <person name="Xu Z."/>
            <person name="Knudson A."/>
            <person name="Carlson A."/>
            <person name="Chen N."/>
            <person name="Kovaka S."/>
            <person name="LaButti K."/>
            <person name="Lipzen A."/>
            <person name="Pennachio C."/>
            <person name="Riley R."/>
            <person name="Schakwitz W."/>
            <person name="Umezawa K."/>
            <person name="Ohm R.A."/>
            <person name="Grigoriev I.V."/>
            <person name="Nagy L.G."/>
            <person name="Gibbons J."/>
            <person name="Hibbett D."/>
        </authorList>
    </citation>
    <scope>NUCLEOTIDE SEQUENCE [LARGE SCALE GENOMIC DNA]</scope>
    <source>
        <strain evidence="1">ALCF2SS1-6</strain>
    </source>
</reference>
<organism evidence="1 2">
    <name type="scientific">Lentinus tigrinus ALCF2SS1-6</name>
    <dbReference type="NCBI Taxonomy" id="1328759"/>
    <lineage>
        <taxon>Eukaryota</taxon>
        <taxon>Fungi</taxon>
        <taxon>Dikarya</taxon>
        <taxon>Basidiomycota</taxon>
        <taxon>Agaricomycotina</taxon>
        <taxon>Agaricomycetes</taxon>
        <taxon>Polyporales</taxon>
        <taxon>Polyporaceae</taxon>
        <taxon>Lentinus</taxon>
    </lineage>
</organism>
<proteinExistence type="predicted"/>
<keyword evidence="2" id="KW-1185">Reference proteome</keyword>
<dbReference type="EMBL" id="ML122338">
    <property type="protein sequence ID" value="RPD52832.1"/>
    <property type="molecule type" value="Genomic_DNA"/>
</dbReference>
<sequence length="161" mass="17484">MRCALDEWAASASDASWTYGVQMGGRIESGRSDSVRIRTLPRLLQSITYGSLSRGEPFGARLRWLPRDGTRITFEGEGECGPCDQTGHHGGEEHNLPLRRTERLSRATCSDAGARPASAWESCPNMRTSLLGASASKASCLPPYANGTRCRAVGAIDRKDR</sequence>
<evidence type="ECO:0000313" key="2">
    <source>
        <dbReference type="Proteomes" id="UP000313359"/>
    </source>
</evidence>
<protein>
    <submittedName>
        <fullName evidence="1">Uncharacterized protein</fullName>
    </submittedName>
</protein>
<gene>
    <name evidence="1" type="ORF">L227DRAFT_428362</name>
</gene>
<dbReference type="Proteomes" id="UP000313359">
    <property type="component" value="Unassembled WGS sequence"/>
</dbReference>
<accession>A0A5C2RMJ1</accession>
<dbReference type="AlphaFoldDB" id="A0A5C2RMJ1"/>
<name>A0A5C2RMJ1_9APHY</name>
<evidence type="ECO:0000313" key="1">
    <source>
        <dbReference type="EMBL" id="RPD52832.1"/>
    </source>
</evidence>